<evidence type="ECO:0000256" key="11">
    <source>
        <dbReference type="ARBA" id="ARBA00030386"/>
    </source>
</evidence>
<comment type="pathway">
    <text evidence="2">Cofactor biosynthesis; NAD(+) biosynthesis; iminoaspartate from L-aspartate (oxidase route): step 1/1.</text>
</comment>
<dbReference type="PANTHER" id="PTHR42716">
    <property type="entry name" value="L-ASPARTATE OXIDASE"/>
    <property type="match status" value="1"/>
</dbReference>
<feature type="domain" description="Fumarate reductase/succinate dehydrogenase flavoprotein-like C-terminal" evidence="16">
    <location>
        <begin position="470"/>
        <end position="551"/>
    </location>
</feature>
<evidence type="ECO:0000256" key="1">
    <source>
        <dbReference type="ARBA" id="ARBA00001974"/>
    </source>
</evidence>
<dbReference type="Pfam" id="PF02910">
    <property type="entry name" value="Succ_DH_flav_C"/>
    <property type="match status" value="1"/>
</dbReference>
<feature type="domain" description="FAD-dependent oxidoreductase 2 FAD-binding" evidence="15">
    <location>
        <begin position="5"/>
        <end position="379"/>
    </location>
</feature>
<comment type="function">
    <text evidence="10">Catalyzes the oxidation of L-aspartate to iminoaspartate, the first step in the de novo biosynthesis of NAD(+).</text>
</comment>
<dbReference type="EMBL" id="BAABLV010000014">
    <property type="protein sequence ID" value="GAA4893909.1"/>
    <property type="molecule type" value="Genomic_DNA"/>
</dbReference>
<evidence type="ECO:0000256" key="13">
    <source>
        <dbReference type="SAM" id="MobiDB-lite"/>
    </source>
</evidence>
<evidence type="ECO:0000256" key="3">
    <source>
        <dbReference type="ARBA" id="ARBA00008562"/>
    </source>
</evidence>
<dbReference type="Gene3D" id="3.90.700.10">
    <property type="entry name" value="Succinate dehydrogenase/fumarate reductase flavoprotein, catalytic domain"/>
    <property type="match status" value="1"/>
</dbReference>
<feature type="signal peptide" evidence="14">
    <location>
        <begin position="1"/>
        <end position="22"/>
    </location>
</feature>
<dbReference type="EC" id="1.4.3.16" evidence="4"/>
<keyword evidence="6" id="KW-0285">Flavoprotein</keyword>
<evidence type="ECO:0000256" key="5">
    <source>
        <dbReference type="ARBA" id="ARBA00021901"/>
    </source>
</evidence>
<protein>
    <recommendedName>
        <fullName evidence="5">L-aspartate oxidase</fullName>
        <ecNumber evidence="4">1.4.3.16</ecNumber>
    </recommendedName>
    <alternativeName>
        <fullName evidence="11">Quinolinate synthase B</fullName>
    </alternativeName>
</protein>
<gene>
    <name evidence="17" type="ORF">GCM10025789_08900</name>
</gene>
<keyword evidence="14" id="KW-0732">Signal</keyword>
<comment type="cofactor">
    <cofactor evidence="1">
        <name>FAD</name>
        <dbReference type="ChEBI" id="CHEBI:57692"/>
    </cofactor>
</comment>
<dbReference type="PRINTS" id="PR00368">
    <property type="entry name" value="FADPNR"/>
</dbReference>
<evidence type="ECO:0000256" key="14">
    <source>
        <dbReference type="SAM" id="SignalP"/>
    </source>
</evidence>
<dbReference type="InterPro" id="IPR015939">
    <property type="entry name" value="Fum_Rdtase/Succ_DH_flav-like_C"/>
</dbReference>
<evidence type="ECO:0000259" key="16">
    <source>
        <dbReference type="Pfam" id="PF02910"/>
    </source>
</evidence>
<sequence>MRARVVVVGTGAAGLSTLLHLAAAGVDTIAITRAHATDSSTAWAQGGLAAVWDDADSLAAHVDDTLTAGVGLCDEGAVRELVASAPGAIRRLIELGATFDLAPHGGLDLHLEGGHSHRRIIHADGDATGAEIERTLWAALSRALAGSSVRILEDTRLVDVMTEGSRAVGIRALADGEFDIHADAVVLATGGLGQLWPVTSNPSVATGDGVAAALRAGAEIRDLEFVQFHPTVLADDGAAARGVLISEAVRGEGAFLVDSRGHRIMAGVHPLEDLAPRDVVSAAIIAHLDATGQPHAFLDATHFGAAKWETHFPGILQLCRERGVDPVTQPIPVHPAAHYSCGGVAATLDGVTSLEGLFAVGEVAATGVHGANRLASNSLTEALVMGDRLGRLLAAPLGPAPSPLADLDPPLVEPSSATLLEPDSPTPVEPDSPTLVEPDSRSESASKPPSVHARRNRPLIDPQAMPGIKAAMQQHAFVARTADGLSTLLANLAAAPTADTLTPDSLTATNLHLLATAIATAALARQESRGAHRRADFPGRADPHRLVLTLTDAGLTCTALPLPSAERTAA</sequence>
<evidence type="ECO:0000256" key="10">
    <source>
        <dbReference type="ARBA" id="ARBA00029426"/>
    </source>
</evidence>
<feature type="region of interest" description="Disordered" evidence="13">
    <location>
        <begin position="404"/>
        <end position="457"/>
    </location>
</feature>
<dbReference type="InterPro" id="IPR036188">
    <property type="entry name" value="FAD/NAD-bd_sf"/>
</dbReference>
<dbReference type="Proteomes" id="UP001501521">
    <property type="component" value="Unassembled WGS sequence"/>
</dbReference>
<evidence type="ECO:0000256" key="12">
    <source>
        <dbReference type="ARBA" id="ARBA00048305"/>
    </source>
</evidence>
<evidence type="ECO:0000313" key="17">
    <source>
        <dbReference type="EMBL" id="GAA4893909.1"/>
    </source>
</evidence>
<name>A0ABP9FBC3_9ACTN</name>
<reference evidence="18" key="1">
    <citation type="journal article" date="2019" name="Int. J. Syst. Evol. Microbiol.">
        <title>The Global Catalogue of Microorganisms (GCM) 10K type strain sequencing project: providing services to taxonomists for standard genome sequencing and annotation.</title>
        <authorList>
            <consortium name="The Broad Institute Genomics Platform"/>
            <consortium name="The Broad Institute Genome Sequencing Center for Infectious Disease"/>
            <person name="Wu L."/>
            <person name="Ma J."/>
        </authorList>
    </citation>
    <scope>NUCLEOTIDE SEQUENCE [LARGE SCALE GENOMIC DNA]</scope>
    <source>
        <strain evidence="18">JCM 19125</strain>
    </source>
</reference>
<accession>A0ABP9FBC3</accession>
<comment type="caution">
    <text evidence="17">The sequence shown here is derived from an EMBL/GenBank/DDBJ whole genome shotgun (WGS) entry which is preliminary data.</text>
</comment>
<evidence type="ECO:0000256" key="2">
    <source>
        <dbReference type="ARBA" id="ARBA00004950"/>
    </source>
</evidence>
<evidence type="ECO:0000256" key="9">
    <source>
        <dbReference type="ARBA" id="ARBA00023002"/>
    </source>
</evidence>
<proteinExistence type="inferred from homology"/>
<evidence type="ECO:0000256" key="4">
    <source>
        <dbReference type="ARBA" id="ARBA00012173"/>
    </source>
</evidence>
<comment type="similarity">
    <text evidence="3">Belongs to the FAD-dependent oxidoreductase 2 family. NadB subfamily.</text>
</comment>
<keyword evidence="9" id="KW-0560">Oxidoreductase</keyword>
<evidence type="ECO:0000256" key="7">
    <source>
        <dbReference type="ARBA" id="ARBA00022642"/>
    </source>
</evidence>
<comment type="catalytic activity">
    <reaction evidence="12">
        <text>L-aspartate + O2 = iminosuccinate + H2O2</text>
        <dbReference type="Rhea" id="RHEA:25876"/>
        <dbReference type="ChEBI" id="CHEBI:15379"/>
        <dbReference type="ChEBI" id="CHEBI:16240"/>
        <dbReference type="ChEBI" id="CHEBI:29991"/>
        <dbReference type="ChEBI" id="CHEBI:77875"/>
        <dbReference type="EC" id="1.4.3.16"/>
    </reaction>
    <physiologicalReaction direction="left-to-right" evidence="12">
        <dbReference type="Rhea" id="RHEA:25877"/>
    </physiologicalReaction>
</comment>
<dbReference type="InterPro" id="IPR003953">
    <property type="entry name" value="FAD-dep_OxRdtase_2_FAD-bd"/>
</dbReference>
<dbReference type="Gene3D" id="3.50.50.60">
    <property type="entry name" value="FAD/NAD(P)-binding domain"/>
    <property type="match status" value="1"/>
</dbReference>
<dbReference type="InterPro" id="IPR027477">
    <property type="entry name" value="Succ_DH/fumarate_Rdtase_cat_sf"/>
</dbReference>
<dbReference type="SUPFAM" id="SSF46977">
    <property type="entry name" value="Succinate dehydrogenase/fumarate reductase flavoprotein C-terminal domain"/>
    <property type="match status" value="1"/>
</dbReference>
<dbReference type="SUPFAM" id="SSF56425">
    <property type="entry name" value="Succinate dehydrogenase/fumarate reductase flavoprotein, catalytic domain"/>
    <property type="match status" value="1"/>
</dbReference>
<dbReference type="InterPro" id="IPR037099">
    <property type="entry name" value="Fum_R/Succ_DH_flav-like_C_sf"/>
</dbReference>
<evidence type="ECO:0000256" key="6">
    <source>
        <dbReference type="ARBA" id="ARBA00022630"/>
    </source>
</evidence>
<evidence type="ECO:0000259" key="15">
    <source>
        <dbReference type="Pfam" id="PF00890"/>
    </source>
</evidence>
<dbReference type="Gene3D" id="1.20.58.100">
    <property type="entry name" value="Fumarate reductase/succinate dehydrogenase flavoprotein-like, C-terminal domain"/>
    <property type="match status" value="1"/>
</dbReference>
<dbReference type="InterPro" id="IPR005288">
    <property type="entry name" value="NadB"/>
</dbReference>
<keyword evidence="18" id="KW-1185">Reference proteome</keyword>
<keyword evidence="7" id="KW-0662">Pyridine nucleotide biosynthesis</keyword>
<feature type="chain" id="PRO_5045275493" description="L-aspartate oxidase" evidence="14">
    <location>
        <begin position="23"/>
        <end position="570"/>
    </location>
</feature>
<dbReference type="RefSeq" id="WP_345579587.1">
    <property type="nucleotide sequence ID" value="NZ_BAABLV010000014.1"/>
</dbReference>
<dbReference type="Pfam" id="PF00890">
    <property type="entry name" value="FAD_binding_2"/>
    <property type="match status" value="1"/>
</dbReference>
<keyword evidence="8" id="KW-0274">FAD</keyword>
<organism evidence="17 18">
    <name type="scientific">Tessaracoccus lubricantis</name>
    <dbReference type="NCBI Taxonomy" id="545543"/>
    <lineage>
        <taxon>Bacteria</taxon>
        <taxon>Bacillati</taxon>
        <taxon>Actinomycetota</taxon>
        <taxon>Actinomycetes</taxon>
        <taxon>Propionibacteriales</taxon>
        <taxon>Propionibacteriaceae</taxon>
        <taxon>Tessaracoccus</taxon>
    </lineage>
</organism>
<evidence type="ECO:0000313" key="18">
    <source>
        <dbReference type="Proteomes" id="UP001501521"/>
    </source>
</evidence>
<evidence type="ECO:0000256" key="8">
    <source>
        <dbReference type="ARBA" id="ARBA00022827"/>
    </source>
</evidence>
<dbReference type="PANTHER" id="PTHR42716:SF2">
    <property type="entry name" value="L-ASPARTATE OXIDASE, CHLOROPLASTIC"/>
    <property type="match status" value="1"/>
</dbReference>
<dbReference type="SUPFAM" id="SSF51905">
    <property type="entry name" value="FAD/NAD(P)-binding domain"/>
    <property type="match status" value="1"/>
</dbReference>